<evidence type="ECO:0000313" key="2">
    <source>
        <dbReference type="Proteomes" id="UP000277204"/>
    </source>
</evidence>
<organism evidence="1 2">
    <name type="scientific">Schistosoma margrebowiei</name>
    <dbReference type="NCBI Taxonomy" id="48269"/>
    <lineage>
        <taxon>Eukaryota</taxon>
        <taxon>Metazoa</taxon>
        <taxon>Spiralia</taxon>
        <taxon>Lophotrochozoa</taxon>
        <taxon>Platyhelminthes</taxon>
        <taxon>Trematoda</taxon>
        <taxon>Digenea</taxon>
        <taxon>Strigeidida</taxon>
        <taxon>Schistosomatoidea</taxon>
        <taxon>Schistosomatidae</taxon>
        <taxon>Schistosoma</taxon>
    </lineage>
</organism>
<dbReference type="AlphaFoldDB" id="A0A183M833"/>
<sequence length="57" mass="6849">MARKKSVLSYHYYCWLLELTPSTENMPSWKRYLCDKVRFRLPGLLFVTHTHSNVSML</sequence>
<protein>
    <submittedName>
        <fullName evidence="1">Uncharacterized protein</fullName>
    </submittedName>
</protein>
<accession>A0A183M833</accession>
<dbReference type="STRING" id="48269.A0A183M833"/>
<name>A0A183M833_9TREM</name>
<reference evidence="1 2" key="1">
    <citation type="submission" date="2018-11" db="EMBL/GenBank/DDBJ databases">
        <authorList>
            <consortium name="Pathogen Informatics"/>
        </authorList>
    </citation>
    <scope>NUCLEOTIDE SEQUENCE [LARGE SCALE GENOMIC DNA]</scope>
    <source>
        <strain evidence="1 2">Zambia</strain>
    </source>
</reference>
<proteinExistence type="predicted"/>
<dbReference type="Proteomes" id="UP000277204">
    <property type="component" value="Unassembled WGS sequence"/>
</dbReference>
<dbReference type="EMBL" id="UZAI01007474">
    <property type="protein sequence ID" value="VDO99199.1"/>
    <property type="molecule type" value="Genomic_DNA"/>
</dbReference>
<evidence type="ECO:0000313" key="1">
    <source>
        <dbReference type="EMBL" id="VDO99199.1"/>
    </source>
</evidence>
<keyword evidence="2" id="KW-1185">Reference proteome</keyword>
<gene>
    <name evidence="1" type="ORF">SMRZ_LOCUS12208</name>
</gene>